<dbReference type="PANTHER" id="PTHR21240">
    <property type="entry name" value="2-AMINO-3-CARBOXYLMUCONATE-6-SEMIALDEHYDE DECARBOXYLASE"/>
    <property type="match status" value="1"/>
</dbReference>
<feature type="chain" id="PRO_5040987362" evidence="2">
    <location>
        <begin position="21"/>
        <end position="310"/>
    </location>
</feature>
<dbReference type="Gene3D" id="3.20.20.140">
    <property type="entry name" value="Metal-dependent hydrolases"/>
    <property type="match status" value="1"/>
</dbReference>
<dbReference type="AlphaFoldDB" id="A0A9X2RGS7"/>
<dbReference type="Pfam" id="PF04909">
    <property type="entry name" value="Amidohydro_2"/>
    <property type="match status" value="1"/>
</dbReference>
<dbReference type="GO" id="GO:0005737">
    <property type="term" value="C:cytoplasm"/>
    <property type="evidence" value="ECO:0007669"/>
    <property type="project" value="TreeGrafter"/>
</dbReference>
<gene>
    <name evidence="4" type="ORF">NM125_13295</name>
</gene>
<comment type="caution">
    <text evidence="4">The sequence shown here is derived from an EMBL/GenBank/DDBJ whole genome shotgun (WGS) entry which is preliminary data.</text>
</comment>
<sequence length="310" mass="35386">MTTKTFGLISLLIYCSTAFAVAQSKQHQPIIDVHLHATNENSASAEQVLQQMDDHHVVLAVLSGADRELAAAWKANTPHKFKIGPSFPCTDGMYPRMYPCFPEGDGWPDPDWLRKEYEEGRMSAMGEMLYVYYGMAPSDERLEPYFKMAEELSIPVGVHAGHGPPPQRRLKGCCPNFDEEMGNPLLLEPVLKKHPNLRIWLMHGGEINFHDQAIRLMKKYPNVYTDMSILNSVMPAELHARLLKSFIDVGLEDRLMFGSDNLPYGLIMKRLYEIDFLSDKQRRNILYDNAARFFDLSEETIAKHHGETEK</sequence>
<organism evidence="4 5">
    <name type="scientific">Gracilimonas sediminicola</name>
    <dbReference type="NCBI Taxonomy" id="2952158"/>
    <lineage>
        <taxon>Bacteria</taxon>
        <taxon>Pseudomonadati</taxon>
        <taxon>Balneolota</taxon>
        <taxon>Balneolia</taxon>
        <taxon>Balneolales</taxon>
        <taxon>Balneolaceae</taxon>
        <taxon>Gracilimonas</taxon>
    </lineage>
</organism>
<keyword evidence="5" id="KW-1185">Reference proteome</keyword>
<evidence type="ECO:0000313" key="5">
    <source>
        <dbReference type="Proteomes" id="UP001139125"/>
    </source>
</evidence>
<keyword evidence="2" id="KW-0732">Signal</keyword>
<dbReference type="GO" id="GO:0019748">
    <property type="term" value="P:secondary metabolic process"/>
    <property type="evidence" value="ECO:0007669"/>
    <property type="project" value="TreeGrafter"/>
</dbReference>
<dbReference type="InterPro" id="IPR006680">
    <property type="entry name" value="Amidohydro-rel"/>
</dbReference>
<dbReference type="SUPFAM" id="SSF51556">
    <property type="entry name" value="Metallo-dependent hydrolases"/>
    <property type="match status" value="1"/>
</dbReference>
<feature type="signal peptide" evidence="2">
    <location>
        <begin position="1"/>
        <end position="20"/>
    </location>
</feature>
<dbReference type="RefSeq" id="WP_255135450.1">
    <property type="nucleotide sequence ID" value="NZ_JANDBC010000003.1"/>
</dbReference>
<dbReference type="GO" id="GO:0016831">
    <property type="term" value="F:carboxy-lyase activity"/>
    <property type="evidence" value="ECO:0007669"/>
    <property type="project" value="InterPro"/>
</dbReference>
<accession>A0A9X2RGS7</accession>
<dbReference type="Proteomes" id="UP001139125">
    <property type="component" value="Unassembled WGS sequence"/>
</dbReference>
<evidence type="ECO:0000256" key="1">
    <source>
        <dbReference type="ARBA" id="ARBA00023239"/>
    </source>
</evidence>
<protein>
    <submittedName>
        <fullName evidence="4">Amidohydrolase family protein</fullName>
    </submittedName>
</protein>
<evidence type="ECO:0000313" key="4">
    <source>
        <dbReference type="EMBL" id="MCP9292557.1"/>
    </source>
</evidence>
<dbReference type="PANTHER" id="PTHR21240:SF28">
    <property type="entry name" value="ISO-OROTATE DECARBOXYLASE (EUROFUNG)"/>
    <property type="match status" value="1"/>
</dbReference>
<dbReference type="EMBL" id="JANDBC010000003">
    <property type="protein sequence ID" value="MCP9292557.1"/>
    <property type="molecule type" value="Genomic_DNA"/>
</dbReference>
<feature type="domain" description="Amidohydrolase-related" evidence="3">
    <location>
        <begin position="135"/>
        <end position="296"/>
    </location>
</feature>
<evidence type="ECO:0000259" key="3">
    <source>
        <dbReference type="Pfam" id="PF04909"/>
    </source>
</evidence>
<name>A0A9X2RGS7_9BACT</name>
<proteinExistence type="predicted"/>
<dbReference type="GO" id="GO:0016787">
    <property type="term" value="F:hydrolase activity"/>
    <property type="evidence" value="ECO:0007669"/>
    <property type="project" value="InterPro"/>
</dbReference>
<dbReference type="InterPro" id="IPR032466">
    <property type="entry name" value="Metal_Hydrolase"/>
</dbReference>
<evidence type="ECO:0000256" key="2">
    <source>
        <dbReference type="SAM" id="SignalP"/>
    </source>
</evidence>
<keyword evidence="1" id="KW-0456">Lyase</keyword>
<dbReference type="InterPro" id="IPR032465">
    <property type="entry name" value="ACMSD"/>
</dbReference>
<reference evidence="4" key="1">
    <citation type="submission" date="2022-06" db="EMBL/GenBank/DDBJ databases">
        <title>Gracilimonas sp. CAU 1638 isolated from sea sediment.</title>
        <authorList>
            <person name="Kim W."/>
        </authorList>
    </citation>
    <scope>NUCLEOTIDE SEQUENCE</scope>
    <source>
        <strain evidence="4">CAU 1638</strain>
    </source>
</reference>